<keyword evidence="3" id="KW-1185">Reference proteome</keyword>
<sequence length="238" mass="26355">MAAMQPPAKRCRTEDLDGAGPVIPCTPGEALAATPAMLRRMLDVIELEVLPKTERGVALGNKVFGAAILDARASPEAASSSLLPTVIAETNHETLCPLYHGEVYTIKQWSESLPPDKRPCPAESIFLSTHEPCCMCISAIVWAGFKKVFYLFPYESTRDQGIPHDIDIMQELWQVPRYAQRNRFCSSAGLLDLIAGCPPEDQVEFSETVDRITSRYEVLARQYHAEKSSNPKNTLAFD</sequence>
<reference evidence="2" key="1">
    <citation type="submission" date="2021-02" db="EMBL/GenBank/DDBJ databases">
        <authorList>
            <person name="Dougan E. K."/>
            <person name="Rhodes N."/>
            <person name="Thang M."/>
            <person name="Chan C."/>
        </authorList>
    </citation>
    <scope>NUCLEOTIDE SEQUENCE</scope>
</reference>
<protein>
    <recommendedName>
        <fullName evidence="1">CMP/dCMP-type deaminase domain-containing protein</fullName>
    </recommendedName>
</protein>
<name>A0A813GMF3_POLGL</name>
<feature type="domain" description="CMP/dCMP-type deaminase" evidence="1">
    <location>
        <begin position="91"/>
        <end position="151"/>
    </location>
</feature>
<evidence type="ECO:0000313" key="2">
    <source>
        <dbReference type="EMBL" id="CAE8623848.1"/>
    </source>
</evidence>
<gene>
    <name evidence="2" type="ORF">PGLA1383_LOCUS41057</name>
</gene>
<dbReference type="Proteomes" id="UP000654075">
    <property type="component" value="Unassembled WGS sequence"/>
</dbReference>
<dbReference type="Gene3D" id="3.40.140.10">
    <property type="entry name" value="Cytidine Deaminase, domain 2"/>
    <property type="match status" value="1"/>
</dbReference>
<dbReference type="OMA" id="EINCIQQ"/>
<dbReference type="EMBL" id="CAJNNV010028255">
    <property type="protein sequence ID" value="CAE8623848.1"/>
    <property type="molecule type" value="Genomic_DNA"/>
</dbReference>
<dbReference type="OrthoDB" id="9980836at2759"/>
<dbReference type="InterPro" id="IPR002125">
    <property type="entry name" value="CMP_dCMP_dom"/>
</dbReference>
<dbReference type="SUPFAM" id="SSF53927">
    <property type="entry name" value="Cytidine deaminase-like"/>
    <property type="match status" value="1"/>
</dbReference>
<dbReference type="GO" id="GO:0003824">
    <property type="term" value="F:catalytic activity"/>
    <property type="evidence" value="ECO:0007669"/>
    <property type="project" value="InterPro"/>
</dbReference>
<evidence type="ECO:0000259" key="1">
    <source>
        <dbReference type="Pfam" id="PF00383"/>
    </source>
</evidence>
<dbReference type="AlphaFoldDB" id="A0A813GMF3"/>
<proteinExistence type="predicted"/>
<evidence type="ECO:0000313" key="3">
    <source>
        <dbReference type="Proteomes" id="UP000654075"/>
    </source>
</evidence>
<comment type="caution">
    <text evidence="2">The sequence shown here is derived from an EMBL/GenBank/DDBJ whole genome shotgun (WGS) entry which is preliminary data.</text>
</comment>
<organism evidence="2 3">
    <name type="scientific">Polarella glacialis</name>
    <name type="common">Dinoflagellate</name>
    <dbReference type="NCBI Taxonomy" id="89957"/>
    <lineage>
        <taxon>Eukaryota</taxon>
        <taxon>Sar</taxon>
        <taxon>Alveolata</taxon>
        <taxon>Dinophyceae</taxon>
        <taxon>Suessiales</taxon>
        <taxon>Suessiaceae</taxon>
        <taxon>Polarella</taxon>
    </lineage>
</organism>
<dbReference type="Pfam" id="PF00383">
    <property type="entry name" value="dCMP_cyt_deam_1"/>
    <property type="match status" value="1"/>
</dbReference>
<accession>A0A813GMF3</accession>
<dbReference type="InterPro" id="IPR016193">
    <property type="entry name" value="Cytidine_deaminase-like"/>
</dbReference>